<evidence type="ECO:0000313" key="1">
    <source>
        <dbReference type="EMBL" id="EIM94722.1"/>
    </source>
</evidence>
<reference evidence="1 2" key="1">
    <citation type="journal article" date="2012" name="J. Bacteriol.">
        <title>Draft Genome Sequence of the Soil Bacterium Burkholderia terrae Strain BS001, Which Interacts with Fungal Surface Structures.</title>
        <authorList>
            <person name="Nazir R."/>
            <person name="Hansen M.A."/>
            <person name="Sorensen S."/>
            <person name="van Elsas J.D."/>
        </authorList>
    </citation>
    <scope>NUCLEOTIDE SEQUENCE [LARGE SCALE GENOMIC DNA]</scope>
    <source>
        <strain evidence="1 2">BS001</strain>
    </source>
</reference>
<evidence type="ECO:0000313" key="2">
    <source>
        <dbReference type="Proteomes" id="UP000004980"/>
    </source>
</evidence>
<organism evidence="1 2">
    <name type="scientific">Paraburkholderia hospita</name>
    <dbReference type="NCBI Taxonomy" id="169430"/>
    <lineage>
        <taxon>Bacteria</taxon>
        <taxon>Pseudomonadati</taxon>
        <taxon>Pseudomonadota</taxon>
        <taxon>Betaproteobacteria</taxon>
        <taxon>Burkholderiales</taxon>
        <taxon>Burkholderiaceae</taxon>
        <taxon>Paraburkholderia</taxon>
    </lineage>
</organism>
<protein>
    <submittedName>
        <fullName evidence="1">Uncharacterized protein</fullName>
    </submittedName>
</protein>
<dbReference type="Proteomes" id="UP000004980">
    <property type="component" value="Unassembled WGS sequence"/>
</dbReference>
<gene>
    <name evidence="1" type="ORF">WQE_42769</name>
</gene>
<proteinExistence type="predicted"/>
<sequence>MQVIGDVPAAISYDVYAHMYPLDTRNLGNFVTAGQVHLLPDGTLTCLVANDGVADPSAVLVNGPEGRMAYWLPAANLRPASAPPARR</sequence>
<keyword evidence="2" id="KW-1185">Reference proteome</keyword>
<dbReference type="EMBL" id="AKAU01000261">
    <property type="protein sequence ID" value="EIM94722.1"/>
    <property type="molecule type" value="Genomic_DNA"/>
</dbReference>
<accession>A0ABN0F7V2</accession>
<comment type="caution">
    <text evidence="1">The sequence shown here is derived from an EMBL/GenBank/DDBJ whole genome shotgun (WGS) entry which is preliminary data.</text>
</comment>
<name>A0ABN0F7V2_9BURK</name>